<proteinExistence type="predicted"/>
<name>A0A9P3FXH5_9APHY</name>
<dbReference type="EMBL" id="BPQB01000001">
    <property type="protein sequence ID" value="GJE84952.1"/>
    <property type="molecule type" value="Genomic_DNA"/>
</dbReference>
<feature type="compositionally biased region" description="Basic and acidic residues" evidence="1">
    <location>
        <begin position="36"/>
        <end position="46"/>
    </location>
</feature>
<evidence type="ECO:0000256" key="1">
    <source>
        <dbReference type="SAM" id="MobiDB-lite"/>
    </source>
</evidence>
<gene>
    <name evidence="2" type="ORF">PsYK624_010280</name>
</gene>
<evidence type="ECO:0000313" key="2">
    <source>
        <dbReference type="EMBL" id="GJE84952.1"/>
    </source>
</evidence>
<keyword evidence="3" id="KW-1185">Reference proteome</keyword>
<evidence type="ECO:0000313" key="3">
    <source>
        <dbReference type="Proteomes" id="UP000703269"/>
    </source>
</evidence>
<sequence>MSSSLRLPPPAAGRLSSRTSLATNRASASAQPARGPSDDARPDRKGAACHQGSAGSAPRSRGLRSAHDGAVSVPEPSPP</sequence>
<reference evidence="2 3" key="1">
    <citation type="submission" date="2021-08" db="EMBL/GenBank/DDBJ databases">
        <title>Draft Genome Sequence of Phanerochaete sordida strain YK-624.</title>
        <authorList>
            <person name="Mori T."/>
            <person name="Dohra H."/>
            <person name="Suzuki T."/>
            <person name="Kawagishi H."/>
            <person name="Hirai H."/>
        </authorList>
    </citation>
    <scope>NUCLEOTIDE SEQUENCE [LARGE SCALE GENOMIC DNA]</scope>
    <source>
        <strain evidence="2 3">YK-624</strain>
    </source>
</reference>
<comment type="caution">
    <text evidence="2">The sequence shown here is derived from an EMBL/GenBank/DDBJ whole genome shotgun (WGS) entry which is preliminary data.</text>
</comment>
<organism evidence="2 3">
    <name type="scientific">Phanerochaete sordida</name>
    <dbReference type="NCBI Taxonomy" id="48140"/>
    <lineage>
        <taxon>Eukaryota</taxon>
        <taxon>Fungi</taxon>
        <taxon>Dikarya</taxon>
        <taxon>Basidiomycota</taxon>
        <taxon>Agaricomycotina</taxon>
        <taxon>Agaricomycetes</taxon>
        <taxon>Polyporales</taxon>
        <taxon>Phanerochaetaceae</taxon>
        <taxon>Phanerochaete</taxon>
    </lineage>
</organism>
<dbReference type="Proteomes" id="UP000703269">
    <property type="component" value="Unassembled WGS sequence"/>
</dbReference>
<feature type="region of interest" description="Disordered" evidence="1">
    <location>
        <begin position="1"/>
        <end position="79"/>
    </location>
</feature>
<dbReference type="AlphaFoldDB" id="A0A9P3FXH5"/>
<protein>
    <submittedName>
        <fullName evidence="2">Uncharacterized protein</fullName>
    </submittedName>
</protein>
<accession>A0A9P3FXH5</accession>
<feature type="compositionally biased region" description="Polar residues" evidence="1">
    <location>
        <begin position="16"/>
        <end position="30"/>
    </location>
</feature>